<feature type="compositionally biased region" description="Basic and acidic residues" evidence="1">
    <location>
        <begin position="1"/>
        <end position="11"/>
    </location>
</feature>
<evidence type="ECO:0000313" key="2">
    <source>
        <dbReference type="EMBL" id="QTD51600.1"/>
    </source>
</evidence>
<reference evidence="2" key="1">
    <citation type="submission" date="2021-03" db="EMBL/GenBank/DDBJ databases">
        <title>Acanthopleuribacteraceae sp. M133.</title>
        <authorList>
            <person name="Wang G."/>
        </authorList>
    </citation>
    <scope>NUCLEOTIDE SEQUENCE</scope>
    <source>
        <strain evidence="2">M133</strain>
    </source>
</reference>
<sequence>MSEGQHTKDLENQLPHHKASASAGGKCLNRHISYKPCDGQNNSCSHRWQSYLRMEEDKGLYNYPAYQSLIGRRNIPTAAYEKDGVKIPDWYSFTLNSPTMGSWDIGVHQPGQKAKNFWGPCYIPYWHEAHHIVPNSTLREAINSAAKGLTFQSAVIKEMRRGLLDAGYNLNFKVNMIMLPIDAEVSDSIQLPRHRHTARHRNHVSYNNYIKDQLEPILSAMAKDIKDHNVPNYSVSKQRIDNISKKVYKEITNAIRGGKRGRSLDEYSDKKAKRRRGS</sequence>
<evidence type="ECO:0000256" key="1">
    <source>
        <dbReference type="SAM" id="MobiDB-lite"/>
    </source>
</evidence>
<dbReference type="Proteomes" id="UP000663929">
    <property type="component" value="Chromosome"/>
</dbReference>
<dbReference type="Pfam" id="PF14412">
    <property type="entry name" value="AHH"/>
    <property type="match status" value="1"/>
</dbReference>
<protein>
    <submittedName>
        <fullName evidence="2">AHH domain-containing protein</fullName>
    </submittedName>
</protein>
<dbReference type="InterPro" id="IPR032871">
    <property type="entry name" value="AHH_dom_containing"/>
</dbReference>
<name>A0A8A4TPW6_SULCO</name>
<dbReference type="KEGG" id="scor:J3U87_03945"/>
<gene>
    <name evidence="2" type="ORF">J3U87_03945</name>
</gene>
<keyword evidence="3" id="KW-1185">Reference proteome</keyword>
<feature type="region of interest" description="Disordered" evidence="1">
    <location>
        <begin position="1"/>
        <end position="22"/>
    </location>
</feature>
<dbReference type="AlphaFoldDB" id="A0A8A4TPW6"/>
<accession>A0A8A4TPW6</accession>
<dbReference type="EMBL" id="CP071793">
    <property type="protein sequence ID" value="QTD51600.1"/>
    <property type="molecule type" value="Genomic_DNA"/>
</dbReference>
<organism evidence="2 3">
    <name type="scientific">Sulfidibacter corallicola</name>
    <dbReference type="NCBI Taxonomy" id="2818388"/>
    <lineage>
        <taxon>Bacteria</taxon>
        <taxon>Pseudomonadati</taxon>
        <taxon>Acidobacteriota</taxon>
        <taxon>Holophagae</taxon>
        <taxon>Acanthopleuribacterales</taxon>
        <taxon>Acanthopleuribacteraceae</taxon>
        <taxon>Sulfidibacter</taxon>
    </lineage>
</organism>
<dbReference type="RefSeq" id="WP_237381728.1">
    <property type="nucleotide sequence ID" value="NZ_CP071793.1"/>
</dbReference>
<feature type="region of interest" description="Disordered" evidence="1">
    <location>
        <begin position="258"/>
        <end position="278"/>
    </location>
</feature>
<evidence type="ECO:0000313" key="3">
    <source>
        <dbReference type="Proteomes" id="UP000663929"/>
    </source>
</evidence>
<proteinExistence type="predicted"/>